<evidence type="ECO:0000259" key="7">
    <source>
        <dbReference type="Pfam" id="PF12698"/>
    </source>
</evidence>
<evidence type="ECO:0000256" key="5">
    <source>
        <dbReference type="SAM" id="Coils"/>
    </source>
</evidence>
<keyword evidence="3 6" id="KW-1133">Transmembrane helix</keyword>
<feature type="transmembrane region" description="Helical" evidence="6">
    <location>
        <begin position="590"/>
        <end position="610"/>
    </location>
</feature>
<dbReference type="InterPro" id="IPR017500">
    <property type="entry name" value="Phage_infect_YhgE_N"/>
</dbReference>
<dbReference type="EMBL" id="QWVT01000011">
    <property type="protein sequence ID" value="RID86753.1"/>
    <property type="molecule type" value="Genomic_DNA"/>
</dbReference>
<evidence type="ECO:0000256" key="6">
    <source>
        <dbReference type="SAM" id="Phobius"/>
    </source>
</evidence>
<dbReference type="GO" id="GO:0016020">
    <property type="term" value="C:membrane"/>
    <property type="evidence" value="ECO:0007669"/>
    <property type="project" value="UniProtKB-SubCell"/>
</dbReference>
<dbReference type="InterPro" id="IPR013525">
    <property type="entry name" value="ABC2_TM"/>
</dbReference>
<keyword evidence="9" id="KW-1185">Reference proteome</keyword>
<feature type="domain" description="ABC-2 type transporter transmembrane" evidence="7">
    <location>
        <begin position="22"/>
        <end position="172"/>
    </location>
</feature>
<proteinExistence type="predicted"/>
<dbReference type="GO" id="GO:0140359">
    <property type="term" value="F:ABC-type transporter activity"/>
    <property type="evidence" value="ECO:0007669"/>
    <property type="project" value="InterPro"/>
</dbReference>
<sequence>MKHIFGIFGRDMKNIATNWVALILIGGLVFLPSLYAWFNIKASWDPYGKTGGLTVAVANNDTGATIKEKRFNLGNEIVKSLKKNDKIGWKFIDKKTAKKGVRHGDYYAAIVIPEDFSKDIASVVTKNPTKARVDYYENDKINAISPKITSKGASSIIEEVNENFIREANGAIFSALNEAGYELVQNRPTIDQVRDLIYRLNALSPKLNEAVNLAIEDVDKSQELVDQAQEGLGTVDSIARDGERFAGKLKPFIDQSSQTVESMGPVVKQNLLLMQQAAATVSDLPEMLEKNDFKPEEVQPVLDQAVSRLTVANNVSGKMIEFFSGLDSLQGLEQPSPITASLQEIKGNLENELNLASQVSEAVKNGSVPAKELLDRLAAAAGEADRALGDLLGRYDSEILPAIKSGLDRVNGNIEKANGLFTTAKNMVPEVSKILGDAERGLTVGDEKLQEVQEQLPALEAKLKSLAGEIQKVENEGTLDEMIELLTLNAAKETEFFAEPVVMKSHQYYQIPNYGSAMSPFYTTLSLWVGTLLLVSMLTVEVHEPGREFKSYQVYFGRFLTFLTLAVLQSILVTTGDMFLLGTYVAEKPWFVLFGMLQSAVFMLIVYTLVSVFGNVGKAMAIVMLVIQIGGSGGTFPIQLTPEFFQEIHPFLPFTYGISMLREAMGGIIWDIAYRDIIALLAFGGLALILGLALKKFINRAALPLTKKAKDSRLLH</sequence>
<dbReference type="InterPro" id="IPR017501">
    <property type="entry name" value="Phage_infect_YhgE_C"/>
</dbReference>
<feature type="transmembrane region" description="Helical" evidence="6">
    <location>
        <begin position="20"/>
        <end position="38"/>
    </location>
</feature>
<name>A0A398BGZ3_9BACI</name>
<accession>A0A398BGZ3</accession>
<organism evidence="8 9">
    <name type="scientific">Mesobacillus zeae</name>
    <dbReference type="NCBI Taxonomy" id="1917180"/>
    <lineage>
        <taxon>Bacteria</taxon>
        <taxon>Bacillati</taxon>
        <taxon>Bacillota</taxon>
        <taxon>Bacilli</taxon>
        <taxon>Bacillales</taxon>
        <taxon>Bacillaceae</taxon>
        <taxon>Mesobacillus</taxon>
    </lineage>
</organism>
<evidence type="ECO:0000256" key="3">
    <source>
        <dbReference type="ARBA" id="ARBA00022989"/>
    </source>
</evidence>
<feature type="transmembrane region" description="Helical" evidence="6">
    <location>
        <begin position="521"/>
        <end position="540"/>
    </location>
</feature>
<evidence type="ECO:0000256" key="1">
    <source>
        <dbReference type="ARBA" id="ARBA00004141"/>
    </source>
</evidence>
<dbReference type="PANTHER" id="PTHR43077:SF10">
    <property type="entry name" value="TRANSPORT PERMEASE PROTEIN"/>
    <property type="match status" value="1"/>
</dbReference>
<dbReference type="InterPro" id="IPR051328">
    <property type="entry name" value="T7SS_ABC-Transporter"/>
</dbReference>
<keyword evidence="5" id="KW-0175">Coiled coil</keyword>
<feature type="transmembrane region" description="Helical" evidence="6">
    <location>
        <begin position="622"/>
        <end position="640"/>
    </location>
</feature>
<keyword evidence="2 6" id="KW-0812">Transmembrane</keyword>
<dbReference type="AlphaFoldDB" id="A0A398BGZ3"/>
<dbReference type="NCBIfam" id="TIGR03062">
    <property type="entry name" value="pip_yhgE_Cterm"/>
    <property type="match status" value="1"/>
</dbReference>
<evidence type="ECO:0000313" key="8">
    <source>
        <dbReference type="EMBL" id="RID86753.1"/>
    </source>
</evidence>
<keyword evidence="4 6" id="KW-0472">Membrane</keyword>
<feature type="coiled-coil region" evidence="5">
    <location>
        <begin position="449"/>
        <end position="476"/>
    </location>
</feature>
<feature type="transmembrane region" description="Helical" evidence="6">
    <location>
        <begin position="560"/>
        <end position="584"/>
    </location>
</feature>
<reference evidence="8 9" key="1">
    <citation type="submission" date="2018-08" db="EMBL/GenBank/DDBJ databases">
        <title>Bacillus jemisoniae sp. nov., Bacillus chryseoplanitiae sp. nov., Bacillus resnikiae sp. nov., and Bacillus frankliniae sp. nov., isolated from Viking spacecraft and associated surfaces.</title>
        <authorList>
            <person name="Seuylemezian A."/>
            <person name="Vaishampayan P."/>
        </authorList>
    </citation>
    <scope>NUCLEOTIDE SEQUENCE [LARGE SCALE GENOMIC DNA]</scope>
    <source>
        <strain evidence="8 9">JJ-247</strain>
    </source>
</reference>
<dbReference type="Pfam" id="PF12698">
    <property type="entry name" value="ABC2_membrane_3"/>
    <property type="match status" value="2"/>
</dbReference>
<dbReference type="OrthoDB" id="9811483at2"/>
<dbReference type="PANTHER" id="PTHR43077">
    <property type="entry name" value="TRANSPORT PERMEASE YVFS-RELATED"/>
    <property type="match status" value="1"/>
</dbReference>
<dbReference type="NCBIfam" id="TIGR03061">
    <property type="entry name" value="pip_yhgE_Nterm"/>
    <property type="match status" value="1"/>
</dbReference>
<evidence type="ECO:0000313" key="9">
    <source>
        <dbReference type="Proteomes" id="UP000265816"/>
    </source>
</evidence>
<comment type="subcellular location">
    <subcellularLocation>
        <location evidence="1">Membrane</location>
        <topology evidence="1">Multi-pass membrane protein</topology>
    </subcellularLocation>
</comment>
<protein>
    <submittedName>
        <fullName evidence="8">YhgE/Pip domain-containing protein</fullName>
    </submittedName>
</protein>
<comment type="caution">
    <text evidence="8">The sequence shown here is derived from an EMBL/GenBank/DDBJ whole genome shotgun (WGS) entry which is preliminary data.</text>
</comment>
<dbReference type="RefSeq" id="WP_119111933.1">
    <property type="nucleotide sequence ID" value="NZ_CBCSEO010000006.1"/>
</dbReference>
<dbReference type="Proteomes" id="UP000265816">
    <property type="component" value="Unassembled WGS sequence"/>
</dbReference>
<evidence type="ECO:0000256" key="4">
    <source>
        <dbReference type="ARBA" id="ARBA00023136"/>
    </source>
</evidence>
<feature type="transmembrane region" description="Helical" evidence="6">
    <location>
        <begin position="672"/>
        <end position="694"/>
    </location>
</feature>
<evidence type="ECO:0000256" key="2">
    <source>
        <dbReference type="ARBA" id="ARBA00022692"/>
    </source>
</evidence>
<feature type="domain" description="ABC-2 type transporter transmembrane" evidence="7">
    <location>
        <begin position="467"/>
        <end position="692"/>
    </location>
</feature>
<dbReference type="Gene3D" id="3.40.1710.10">
    <property type="entry name" value="abc type-2 transporter like domain"/>
    <property type="match status" value="1"/>
</dbReference>
<gene>
    <name evidence="8" type="ORF">D1970_05715</name>
</gene>